<protein>
    <submittedName>
        <fullName evidence="2">Uncharacterized protein</fullName>
    </submittedName>
</protein>
<dbReference type="SUPFAM" id="SSF75011">
    <property type="entry name" value="3-carboxy-cis,cis-mucoante lactonizing enzyme"/>
    <property type="match status" value="1"/>
</dbReference>
<dbReference type="Gene3D" id="2.130.10.130">
    <property type="entry name" value="Integrin alpha, N-terminal"/>
    <property type="match status" value="1"/>
</dbReference>
<dbReference type="AlphaFoldDB" id="A0A0F9AAF9"/>
<feature type="non-terminal residue" evidence="2">
    <location>
        <position position="1"/>
    </location>
</feature>
<accession>A0A0F9AAF9</accession>
<dbReference type="Pfam" id="PF14312">
    <property type="entry name" value="FG-GAP_2"/>
    <property type="match status" value="2"/>
</dbReference>
<dbReference type="EMBL" id="LAZR01043698">
    <property type="protein sequence ID" value="KKL06450.1"/>
    <property type="molecule type" value="Genomic_DNA"/>
</dbReference>
<dbReference type="InterPro" id="IPR028994">
    <property type="entry name" value="Integrin_alpha_N"/>
</dbReference>
<comment type="caution">
    <text evidence="2">The sequence shown here is derived from an EMBL/GenBank/DDBJ whole genome shotgun (WGS) entry which is preliminary data.</text>
</comment>
<gene>
    <name evidence="2" type="ORF">LCGC14_2595910</name>
</gene>
<feature type="non-terminal residue" evidence="2">
    <location>
        <position position="466"/>
    </location>
</feature>
<sequence>TGLVLQNNNADDLDITANGDFTFAAATADGSGYNVTVLTQPTGPSQTCTVNSGSGTVGGANVTDVTVVCSTNAYTIGGTVSGLTGTGLVLQNNSTDDLDITVDGDFTFATAIADGSGYTVTVLTQPTGPSQTCTVNSGSGTVGGGNITDVTVICSINSYTIGGTVSGLIGTGPVLQNNDADDLSITVDGSFTFTMPVADTAGYSVTVLTQPAGQTCTVSNATGTVSGANVTNIAITCTLAVTVTANQPKVLTFSWSDVGADHYKLLKNPDGIAGYSQIGGNIFGTNVDEEIPVHLQDWVNASYIVQSCDAFDICVDSAPVTATSAMLGAIGYFKASNTESYDRFGYSVSLSGDGNTMAVGAWEEDSSATGINGNQTNNNTLQSGAVYVFVRSGGTWSQQAYVKASNNESLDWFGSSVALSGDGNTLAVGAAGEDSAATGINGNMADNSASQAGAVYIFVRSGGTWT</sequence>
<organism evidence="2">
    <name type="scientific">marine sediment metagenome</name>
    <dbReference type="NCBI Taxonomy" id="412755"/>
    <lineage>
        <taxon>unclassified sequences</taxon>
        <taxon>metagenomes</taxon>
        <taxon>ecological metagenomes</taxon>
    </lineage>
</organism>
<dbReference type="InterPro" id="IPR013517">
    <property type="entry name" value="FG-GAP"/>
</dbReference>
<keyword evidence="1" id="KW-0732">Signal</keyword>
<dbReference type="PANTHER" id="PTHR36220:SF1">
    <property type="entry name" value="GAMMA TUBULIN COMPLEX COMPONENT C-TERMINAL DOMAIN-CONTAINING PROTEIN"/>
    <property type="match status" value="1"/>
</dbReference>
<dbReference type="PANTHER" id="PTHR36220">
    <property type="entry name" value="UNNAMED PRODUCT"/>
    <property type="match status" value="1"/>
</dbReference>
<evidence type="ECO:0000313" key="2">
    <source>
        <dbReference type="EMBL" id="KKL06450.1"/>
    </source>
</evidence>
<evidence type="ECO:0000256" key="1">
    <source>
        <dbReference type="ARBA" id="ARBA00022729"/>
    </source>
</evidence>
<name>A0A0F9AAF9_9ZZZZ</name>
<proteinExistence type="predicted"/>
<reference evidence="2" key="1">
    <citation type="journal article" date="2015" name="Nature">
        <title>Complex archaea that bridge the gap between prokaryotes and eukaryotes.</title>
        <authorList>
            <person name="Spang A."/>
            <person name="Saw J.H."/>
            <person name="Jorgensen S.L."/>
            <person name="Zaremba-Niedzwiedzka K."/>
            <person name="Martijn J."/>
            <person name="Lind A.E."/>
            <person name="van Eijk R."/>
            <person name="Schleper C."/>
            <person name="Guy L."/>
            <person name="Ettema T.J."/>
        </authorList>
    </citation>
    <scope>NUCLEOTIDE SEQUENCE</scope>
</reference>